<reference evidence="1" key="1">
    <citation type="journal article" date="2020" name="Cell">
        <title>Large-Scale Comparative Analyses of Tick Genomes Elucidate Their Genetic Diversity and Vector Capacities.</title>
        <authorList>
            <consortium name="Tick Genome and Microbiome Consortium (TIGMIC)"/>
            <person name="Jia N."/>
            <person name="Wang J."/>
            <person name="Shi W."/>
            <person name="Du L."/>
            <person name="Sun Y."/>
            <person name="Zhan W."/>
            <person name="Jiang J.F."/>
            <person name="Wang Q."/>
            <person name="Zhang B."/>
            <person name="Ji P."/>
            <person name="Bell-Sakyi L."/>
            <person name="Cui X.M."/>
            <person name="Yuan T.T."/>
            <person name="Jiang B.G."/>
            <person name="Yang W.F."/>
            <person name="Lam T.T."/>
            <person name="Chang Q.C."/>
            <person name="Ding S.J."/>
            <person name="Wang X.J."/>
            <person name="Zhu J.G."/>
            <person name="Ruan X.D."/>
            <person name="Zhao L."/>
            <person name="Wei J.T."/>
            <person name="Ye R.Z."/>
            <person name="Que T.C."/>
            <person name="Du C.H."/>
            <person name="Zhou Y.H."/>
            <person name="Cheng J.X."/>
            <person name="Dai P.F."/>
            <person name="Guo W.B."/>
            <person name="Han X.H."/>
            <person name="Huang E.J."/>
            <person name="Li L.F."/>
            <person name="Wei W."/>
            <person name="Gao Y.C."/>
            <person name="Liu J.Z."/>
            <person name="Shao H.Z."/>
            <person name="Wang X."/>
            <person name="Wang C.C."/>
            <person name="Yang T.C."/>
            <person name="Huo Q.B."/>
            <person name="Li W."/>
            <person name="Chen H.Y."/>
            <person name="Chen S.E."/>
            <person name="Zhou L.G."/>
            <person name="Ni X.B."/>
            <person name="Tian J.H."/>
            <person name="Sheng Y."/>
            <person name="Liu T."/>
            <person name="Pan Y.S."/>
            <person name="Xia L.Y."/>
            <person name="Li J."/>
            <person name="Zhao F."/>
            <person name="Cao W.C."/>
        </authorList>
    </citation>
    <scope>NUCLEOTIDE SEQUENCE</scope>
    <source>
        <strain evidence="1">Rsan-2018</strain>
    </source>
</reference>
<evidence type="ECO:0000313" key="2">
    <source>
        <dbReference type="Proteomes" id="UP000821837"/>
    </source>
</evidence>
<accession>A0A9D4SNN1</accession>
<dbReference type="EMBL" id="JABSTV010001255">
    <property type="protein sequence ID" value="KAH7935475.1"/>
    <property type="molecule type" value="Genomic_DNA"/>
</dbReference>
<dbReference type="AlphaFoldDB" id="A0A9D4SNN1"/>
<comment type="caution">
    <text evidence="1">The sequence shown here is derived from an EMBL/GenBank/DDBJ whole genome shotgun (WGS) entry which is preliminary data.</text>
</comment>
<dbReference type="Proteomes" id="UP000821837">
    <property type="component" value="Unassembled WGS sequence"/>
</dbReference>
<keyword evidence="2" id="KW-1185">Reference proteome</keyword>
<evidence type="ECO:0000313" key="1">
    <source>
        <dbReference type="EMBL" id="KAH7935475.1"/>
    </source>
</evidence>
<organism evidence="1 2">
    <name type="scientific">Rhipicephalus sanguineus</name>
    <name type="common">Brown dog tick</name>
    <name type="synonym">Ixodes sanguineus</name>
    <dbReference type="NCBI Taxonomy" id="34632"/>
    <lineage>
        <taxon>Eukaryota</taxon>
        <taxon>Metazoa</taxon>
        <taxon>Ecdysozoa</taxon>
        <taxon>Arthropoda</taxon>
        <taxon>Chelicerata</taxon>
        <taxon>Arachnida</taxon>
        <taxon>Acari</taxon>
        <taxon>Parasitiformes</taxon>
        <taxon>Ixodida</taxon>
        <taxon>Ixodoidea</taxon>
        <taxon>Ixodidae</taxon>
        <taxon>Rhipicephalinae</taxon>
        <taxon>Rhipicephalus</taxon>
        <taxon>Rhipicephalus</taxon>
    </lineage>
</organism>
<name>A0A9D4SNN1_RHISA</name>
<protein>
    <submittedName>
        <fullName evidence="1">Uncharacterized protein</fullName>
    </submittedName>
</protein>
<dbReference type="VEuPathDB" id="VectorBase:RSAN_030388"/>
<sequence>MLSSLADVIREEVRQAVQEPQTNAHTEAPLHCQPNMSYADFLLRGTPGHADVAATTPIQHPMYPSTLQPPPERRLGKSAIWRTPDRIPLCYHIARQDFVVSLNIPFEQQRRGGIGRQAPAFKQALQDAVHQAHALGKLESATCGGKAAVDADAKPPPSLTLNDDRLRNRCHGSDAFAPLDCAVGNGDWLLGEPRLGRRPLPVLRAPIRALVSAKEDVWAKALR</sequence>
<proteinExistence type="predicted"/>
<reference evidence="1" key="2">
    <citation type="submission" date="2021-09" db="EMBL/GenBank/DDBJ databases">
        <authorList>
            <person name="Jia N."/>
            <person name="Wang J."/>
            <person name="Shi W."/>
            <person name="Du L."/>
            <person name="Sun Y."/>
            <person name="Zhan W."/>
            <person name="Jiang J."/>
            <person name="Wang Q."/>
            <person name="Zhang B."/>
            <person name="Ji P."/>
            <person name="Sakyi L.B."/>
            <person name="Cui X."/>
            <person name="Yuan T."/>
            <person name="Jiang B."/>
            <person name="Yang W."/>
            <person name="Lam T.T.-Y."/>
            <person name="Chang Q."/>
            <person name="Ding S."/>
            <person name="Wang X."/>
            <person name="Zhu J."/>
            <person name="Ruan X."/>
            <person name="Zhao L."/>
            <person name="Wei J."/>
            <person name="Que T."/>
            <person name="Du C."/>
            <person name="Cheng J."/>
            <person name="Dai P."/>
            <person name="Han X."/>
            <person name="Huang E."/>
            <person name="Gao Y."/>
            <person name="Liu J."/>
            <person name="Shao H."/>
            <person name="Ye R."/>
            <person name="Li L."/>
            <person name="Wei W."/>
            <person name="Wang X."/>
            <person name="Wang C."/>
            <person name="Huo Q."/>
            <person name="Li W."/>
            <person name="Guo W."/>
            <person name="Chen H."/>
            <person name="Chen S."/>
            <person name="Zhou L."/>
            <person name="Zhou L."/>
            <person name="Ni X."/>
            <person name="Tian J."/>
            <person name="Zhou Y."/>
            <person name="Sheng Y."/>
            <person name="Liu T."/>
            <person name="Pan Y."/>
            <person name="Xia L."/>
            <person name="Li J."/>
            <person name="Zhao F."/>
            <person name="Cao W."/>
        </authorList>
    </citation>
    <scope>NUCLEOTIDE SEQUENCE</scope>
    <source>
        <strain evidence="1">Rsan-2018</strain>
        <tissue evidence="1">Larvae</tissue>
    </source>
</reference>
<gene>
    <name evidence="1" type="ORF">HPB52_008409</name>
</gene>